<evidence type="ECO:0000313" key="3">
    <source>
        <dbReference type="Proteomes" id="UP001175227"/>
    </source>
</evidence>
<protein>
    <recommendedName>
        <fullName evidence="1">F-box domain-containing protein</fullName>
    </recommendedName>
</protein>
<evidence type="ECO:0000259" key="1">
    <source>
        <dbReference type="Pfam" id="PF12937"/>
    </source>
</evidence>
<name>A0AA39NL24_9AGAR</name>
<dbReference type="Proteomes" id="UP001175227">
    <property type="component" value="Unassembled WGS sequence"/>
</dbReference>
<organism evidence="2 3">
    <name type="scientific">Armillaria novae-zelandiae</name>
    <dbReference type="NCBI Taxonomy" id="153914"/>
    <lineage>
        <taxon>Eukaryota</taxon>
        <taxon>Fungi</taxon>
        <taxon>Dikarya</taxon>
        <taxon>Basidiomycota</taxon>
        <taxon>Agaricomycotina</taxon>
        <taxon>Agaricomycetes</taxon>
        <taxon>Agaricomycetidae</taxon>
        <taxon>Agaricales</taxon>
        <taxon>Marasmiineae</taxon>
        <taxon>Physalacriaceae</taxon>
        <taxon>Armillaria</taxon>
    </lineage>
</organism>
<accession>A0AA39NL24</accession>
<reference evidence="2" key="1">
    <citation type="submission" date="2023-06" db="EMBL/GenBank/DDBJ databases">
        <authorList>
            <consortium name="Lawrence Berkeley National Laboratory"/>
            <person name="Ahrendt S."/>
            <person name="Sahu N."/>
            <person name="Indic B."/>
            <person name="Wong-Bajracharya J."/>
            <person name="Merenyi Z."/>
            <person name="Ke H.-M."/>
            <person name="Monk M."/>
            <person name="Kocsube S."/>
            <person name="Drula E."/>
            <person name="Lipzen A."/>
            <person name="Balint B."/>
            <person name="Henrissat B."/>
            <person name="Andreopoulos B."/>
            <person name="Martin F.M."/>
            <person name="Harder C.B."/>
            <person name="Rigling D."/>
            <person name="Ford K.L."/>
            <person name="Foster G.D."/>
            <person name="Pangilinan J."/>
            <person name="Papanicolaou A."/>
            <person name="Barry K."/>
            <person name="LaButti K."/>
            <person name="Viragh M."/>
            <person name="Koriabine M."/>
            <person name="Yan M."/>
            <person name="Riley R."/>
            <person name="Champramary S."/>
            <person name="Plett K.L."/>
            <person name="Tsai I.J."/>
            <person name="Slot J."/>
            <person name="Sipos G."/>
            <person name="Plett J."/>
            <person name="Nagy L.G."/>
            <person name="Grigoriev I.V."/>
        </authorList>
    </citation>
    <scope>NUCLEOTIDE SEQUENCE</scope>
    <source>
        <strain evidence="2">ICMP 16352</strain>
    </source>
</reference>
<dbReference type="EMBL" id="JAUEPR010000073">
    <property type="protein sequence ID" value="KAK0467619.1"/>
    <property type="molecule type" value="Genomic_DNA"/>
</dbReference>
<gene>
    <name evidence="2" type="ORF">IW261DRAFT_1058755</name>
</gene>
<feature type="domain" description="F-box" evidence="1">
    <location>
        <begin position="100"/>
        <end position="156"/>
    </location>
</feature>
<dbReference type="InterPro" id="IPR001810">
    <property type="entry name" value="F-box_dom"/>
</dbReference>
<dbReference type="AlphaFoldDB" id="A0AA39NL24"/>
<keyword evidence="3" id="KW-1185">Reference proteome</keyword>
<dbReference type="Pfam" id="PF12937">
    <property type="entry name" value="F-box-like"/>
    <property type="match status" value="1"/>
</dbReference>
<sequence length="516" mass="58842">MAYVPTKKSDFDARLAPLLPDYSHAPPDARIIELLKTNAAPTPIEMQSLQATLSETPNRIAELDSLIDSTTSLLRYLTNDRNQALENQAHAKKILAPCRRLPNELLTDIFIRCLSLGHRYSSPLDPCALHWTLSHVCRKWREVVIGTTEIWSDIHLDFVYDWFLNGRRKHEAAVMLGVALDRARPHNLNVFIRLKDDISTHPVCVVLLPTVRYWKSLRVYGNPDFLSPYCGFFDRLEAVDMQGDDLVRPQALETFAVAPRLRFFSKTLDLRILLPANLVESHDSHPFNENTCTTLRHLVNIRILSLACSAYSSHSPRIYLPRVSQLELRRGQQAVDTAFLTYNHFDLPSLTHLEILAFPLRKPMVSPQAHQPIRSSTVTHLTLTRIPTGPSDSSMDLALEHSYSTLTNVRCLTVKYWPNMNRFLGILCIRPRSNVIFPKMSQLGVFSSNNHSPLNMHILVELLQSRRDQGALREFNITWQWGVINYDAYTRRQWQQLCGPEGGIQISASIKGLDAN</sequence>
<proteinExistence type="predicted"/>
<evidence type="ECO:0000313" key="2">
    <source>
        <dbReference type="EMBL" id="KAK0467619.1"/>
    </source>
</evidence>
<comment type="caution">
    <text evidence="2">The sequence shown here is derived from an EMBL/GenBank/DDBJ whole genome shotgun (WGS) entry which is preliminary data.</text>
</comment>